<dbReference type="InterPro" id="IPR010982">
    <property type="entry name" value="Lambda_DNA-bd_dom_sf"/>
</dbReference>
<accession>A0A1G4UQ11</accession>
<feature type="domain" description="HTH cro/C1-type" evidence="1">
    <location>
        <begin position="33"/>
        <end position="78"/>
    </location>
</feature>
<dbReference type="RefSeq" id="WP_091444230.1">
    <property type="nucleotide sequence ID" value="NZ_FMTP01000010.1"/>
</dbReference>
<dbReference type="Proteomes" id="UP000198889">
    <property type="component" value="Unassembled WGS sequence"/>
</dbReference>
<proteinExistence type="predicted"/>
<evidence type="ECO:0000313" key="3">
    <source>
        <dbReference type="Proteomes" id="UP000198889"/>
    </source>
</evidence>
<keyword evidence="3" id="KW-1185">Reference proteome</keyword>
<name>A0A1G4UQ11_9HYPH</name>
<dbReference type="SUPFAM" id="SSF47413">
    <property type="entry name" value="lambda repressor-like DNA-binding domains"/>
    <property type="match status" value="1"/>
</dbReference>
<dbReference type="AlphaFoldDB" id="A0A1G4UQ11"/>
<dbReference type="CDD" id="cd00093">
    <property type="entry name" value="HTH_XRE"/>
    <property type="match status" value="1"/>
</dbReference>
<dbReference type="PROSITE" id="PS50943">
    <property type="entry name" value="HTH_CROC1"/>
    <property type="match status" value="1"/>
</dbReference>
<dbReference type="EMBL" id="FMTP01000010">
    <property type="protein sequence ID" value="SCW95751.1"/>
    <property type="molecule type" value="Genomic_DNA"/>
</dbReference>
<organism evidence="2 3">
    <name type="scientific">Ancylobacter rudongensis</name>
    <dbReference type="NCBI Taxonomy" id="177413"/>
    <lineage>
        <taxon>Bacteria</taxon>
        <taxon>Pseudomonadati</taxon>
        <taxon>Pseudomonadota</taxon>
        <taxon>Alphaproteobacteria</taxon>
        <taxon>Hyphomicrobiales</taxon>
        <taxon>Xanthobacteraceae</taxon>
        <taxon>Ancylobacter</taxon>
    </lineage>
</organism>
<evidence type="ECO:0000259" key="1">
    <source>
        <dbReference type="PROSITE" id="PS50943"/>
    </source>
</evidence>
<protein>
    <recommendedName>
        <fullName evidence="1">HTH cro/C1-type domain-containing protein</fullName>
    </recommendedName>
</protein>
<reference evidence="3" key="1">
    <citation type="submission" date="2016-10" db="EMBL/GenBank/DDBJ databases">
        <authorList>
            <person name="Varghese N."/>
            <person name="Submissions S."/>
        </authorList>
    </citation>
    <scope>NUCLEOTIDE SEQUENCE [LARGE SCALE GENOMIC DNA]</scope>
    <source>
        <strain evidence="3">CGMCC 1.1761</strain>
    </source>
</reference>
<gene>
    <name evidence="2" type="ORF">SAMN05660859_0109</name>
</gene>
<dbReference type="InterPro" id="IPR001387">
    <property type="entry name" value="Cro/C1-type_HTH"/>
</dbReference>
<dbReference type="Gene3D" id="1.10.260.40">
    <property type="entry name" value="lambda repressor-like DNA-binding domains"/>
    <property type="match status" value="1"/>
</dbReference>
<dbReference type="GO" id="GO:0003677">
    <property type="term" value="F:DNA binding"/>
    <property type="evidence" value="ECO:0007669"/>
    <property type="project" value="InterPro"/>
</dbReference>
<sequence length="151" mass="16756">MKRSGKSDTLAAKRLSLRDFVIQRVDELKPRKSQKDIAAEAGYPSQNMISQLKLGTSKLAIDRVPLLAKALDVDPAYLLRLAFGQYYTGETIEFLDQVYTGQTTDNEREILNFIREVSGDRDPKLNEGSKALLREAFGVASADEDTTAQSA</sequence>
<evidence type="ECO:0000313" key="2">
    <source>
        <dbReference type="EMBL" id="SCW95751.1"/>
    </source>
</evidence>